<evidence type="ECO:0000256" key="4">
    <source>
        <dbReference type="ARBA" id="ARBA00022989"/>
    </source>
</evidence>
<comment type="catalytic activity">
    <reaction evidence="8">
        <text>fluoride(in) = fluoride(out)</text>
        <dbReference type="Rhea" id="RHEA:76159"/>
        <dbReference type="ChEBI" id="CHEBI:17051"/>
    </reaction>
    <physiologicalReaction direction="left-to-right" evidence="8">
        <dbReference type="Rhea" id="RHEA:76160"/>
    </physiologicalReaction>
</comment>
<dbReference type="PANTHER" id="PTHR28259:SF1">
    <property type="entry name" value="FLUORIDE EXPORT PROTEIN 1-RELATED"/>
    <property type="match status" value="1"/>
</dbReference>
<dbReference type="InterPro" id="IPR003691">
    <property type="entry name" value="FluC"/>
</dbReference>
<dbReference type="AlphaFoldDB" id="A0A2W5IBU6"/>
<reference evidence="11 12" key="1">
    <citation type="submission" date="2017-08" db="EMBL/GenBank/DDBJ databases">
        <title>Infants hospitalized years apart are colonized by the same room-sourced microbial strains.</title>
        <authorList>
            <person name="Brooks B."/>
            <person name="Olm M.R."/>
            <person name="Firek B.A."/>
            <person name="Baker R."/>
            <person name="Thomas B.C."/>
            <person name="Morowitz M.J."/>
            <person name="Banfield J.F."/>
        </authorList>
    </citation>
    <scope>NUCLEOTIDE SEQUENCE [LARGE SCALE GENOMIC DNA]</scope>
    <source>
        <strain evidence="11">S2_006_000_R1_57</strain>
    </source>
</reference>
<keyword evidence="10" id="KW-0479">Metal-binding</keyword>
<feature type="transmembrane region" description="Helical" evidence="10">
    <location>
        <begin position="75"/>
        <end position="96"/>
    </location>
</feature>
<comment type="function">
    <text evidence="9 10">Fluoride-specific ion channel. Important for reducing fluoride concentration in the cell, thus reducing its toxicity.</text>
</comment>
<dbReference type="HAMAP" id="MF_00454">
    <property type="entry name" value="FluC"/>
    <property type="match status" value="1"/>
</dbReference>
<evidence type="ECO:0000256" key="7">
    <source>
        <dbReference type="ARBA" id="ARBA00035120"/>
    </source>
</evidence>
<dbReference type="GO" id="GO:0140114">
    <property type="term" value="P:cellular detoxification of fluoride"/>
    <property type="evidence" value="ECO:0007669"/>
    <property type="project" value="UniProtKB-UniRule"/>
</dbReference>
<name>A0A2W5IBU6_9ACTN</name>
<evidence type="ECO:0000256" key="8">
    <source>
        <dbReference type="ARBA" id="ARBA00035585"/>
    </source>
</evidence>
<comment type="caution">
    <text evidence="11">The sequence shown here is derived from an EMBL/GenBank/DDBJ whole genome shotgun (WGS) entry which is preliminary data.</text>
</comment>
<keyword evidence="6 10" id="KW-0407">Ion channel</keyword>
<feature type="binding site" evidence="10">
    <location>
        <position position="84"/>
    </location>
    <ligand>
        <name>Na(+)</name>
        <dbReference type="ChEBI" id="CHEBI:29101"/>
        <note>structural</note>
    </ligand>
</feature>
<evidence type="ECO:0000256" key="2">
    <source>
        <dbReference type="ARBA" id="ARBA00022475"/>
    </source>
</evidence>
<keyword evidence="10" id="KW-0406">Ion transport</keyword>
<feature type="transmembrane region" description="Helical" evidence="10">
    <location>
        <begin position="6"/>
        <end position="22"/>
    </location>
</feature>
<keyword evidence="5 10" id="KW-0472">Membrane</keyword>
<dbReference type="Proteomes" id="UP000248606">
    <property type="component" value="Unassembled WGS sequence"/>
</dbReference>
<keyword evidence="2 10" id="KW-1003">Cell membrane</keyword>
<feature type="binding site" evidence="10">
    <location>
        <position position="87"/>
    </location>
    <ligand>
        <name>Na(+)</name>
        <dbReference type="ChEBI" id="CHEBI:29101"/>
        <note>structural</note>
    </ligand>
</feature>
<dbReference type="GO" id="GO:0062054">
    <property type="term" value="F:fluoride channel activity"/>
    <property type="evidence" value="ECO:0007669"/>
    <property type="project" value="UniProtKB-UniRule"/>
</dbReference>
<comment type="similarity">
    <text evidence="7 10">Belongs to the fluoride channel Fluc/FEX (TC 1.A.43) family.</text>
</comment>
<sequence>MRVTVLLVMGGGALGVFLRFLLDRGFLAIRQMRSGAGHHTPTYSVGILIANLVGSFLLGLFAAAFSAGVMSSQAYSLWGVGFCGALTTLSTLNVELVTMLRHHHTWQAVAYLLGTVLGGLALGAIAGLFTFN</sequence>
<evidence type="ECO:0000256" key="5">
    <source>
        <dbReference type="ARBA" id="ARBA00023136"/>
    </source>
</evidence>
<comment type="activity regulation">
    <text evidence="10">Na(+) is not transported, but it plays an essential structural role and its presence is essential for fluoride channel function.</text>
</comment>
<keyword evidence="3 10" id="KW-0812">Transmembrane</keyword>
<evidence type="ECO:0000256" key="3">
    <source>
        <dbReference type="ARBA" id="ARBA00022692"/>
    </source>
</evidence>
<dbReference type="RefSeq" id="WP_290598702.1">
    <property type="nucleotide sequence ID" value="NZ_CAKZIO010000013.1"/>
</dbReference>
<evidence type="ECO:0000256" key="10">
    <source>
        <dbReference type="HAMAP-Rule" id="MF_00454"/>
    </source>
</evidence>
<feature type="transmembrane region" description="Helical" evidence="10">
    <location>
        <begin position="108"/>
        <end position="131"/>
    </location>
</feature>
<dbReference type="GO" id="GO:0005886">
    <property type="term" value="C:plasma membrane"/>
    <property type="evidence" value="ECO:0007669"/>
    <property type="project" value="UniProtKB-SubCell"/>
</dbReference>
<gene>
    <name evidence="10" type="primary">fluC</name>
    <name evidence="10" type="synonym">crcB</name>
    <name evidence="11" type="ORF">DI579_05410</name>
</gene>
<comment type="subcellular location">
    <subcellularLocation>
        <location evidence="1 10">Cell membrane</location>
        <topology evidence="1 10">Multi-pass membrane protein</topology>
    </subcellularLocation>
</comment>
<evidence type="ECO:0000256" key="1">
    <source>
        <dbReference type="ARBA" id="ARBA00004651"/>
    </source>
</evidence>
<dbReference type="GO" id="GO:0046872">
    <property type="term" value="F:metal ion binding"/>
    <property type="evidence" value="ECO:0007669"/>
    <property type="project" value="UniProtKB-KW"/>
</dbReference>
<protein>
    <recommendedName>
        <fullName evidence="10">Fluoride-specific ion channel FluC</fullName>
    </recommendedName>
</protein>
<dbReference type="PANTHER" id="PTHR28259">
    <property type="entry name" value="FLUORIDE EXPORT PROTEIN 1-RELATED"/>
    <property type="match status" value="1"/>
</dbReference>
<feature type="transmembrane region" description="Helical" evidence="10">
    <location>
        <begin position="43"/>
        <end position="69"/>
    </location>
</feature>
<dbReference type="Pfam" id="PF02537">
    <property type="entry name" value="CRCB"/>
    <property type="match status" value="1"/>
</dbReference>
<keyword evidence="10" id="KW-0813">Transport</keyword>
<keyword evidence="10" id="KW-0915">Sodium</keyword>
<dbReference type="EMBL" id="QFOZ01000007">
    <property type="protein sequence ID" value="PZP88798.1"/>
    <property type="molecule type" value="Genomic_DNA"/>
</dbReference>
<organism evidence="11 12">
    <name type="scientific">Lawsonella clevelandensis</name>
    <dbReference type="NCBI Taxonomy" id="1528099"/>
    <lineage>
        <taxon>Bacteria</taxon>
        <taxon>Bacillati</taxon>
        <taxon>Actinomycetota</taxon>
        <taxon>Actinomycetes</taxon>
        <taxon>Mycobacteriales</taxon>
        <taxon>Lawsonellaceae</taxon>
        <taxon>Lawsonella</taxon>
    </lineage>
</organism>
<evidence type="ECO:0000256" key="6">
    <source>
        <dbReference type="ARBA" id="ARBA00023303"/>
    </source>
</evidence>
<proteinExistence type="inferred from homology"/>
<keyword evidence="4 10" id="KW-1133">Transmembrane helix</keyword>
<evidence type="ECO:0000256" key="9">
    <source>
        <dbReference type="ARBA" id="ARBA00049940"/>
    </source>
</evidence>
<accession>A0A2W5IBU6</accession>
<evidence type="ECO:0000313" key="11">
    <source>
        <dbReference type="EMBL" id="PZP88798.1"/>
    </source>
</evidence>
<evidence type="ECO:0000313" key="12">
    <source>
        <dbReference type="Proteomes" id="UP000248606"/>
    </source>
</evidence>